<organism evidence="1 2">
    <name type="scientific">Choiromyces venosus 120613-1</name>
    <dbReference type="NCBI Taxonomy" id="1336337"/>
    <lineage>
        <taxon>Eukaryota</taxon>
        <taxon>Fungi</taxon>
        <taxon>Dikarya</taxon>
        <taxon>Ascomycota</taxon>
        <taxon>Pezizomycotina</taxon>
        <taxon>Pezizomycetes</taxon>
        <taxon>Pezizales</taxon>
        <taxon>Tuberaceae</taxon>
        <taxon>Choiromyces</taxon>
    </lineage>
</organism>
<proteinExistence type="predicted"/>
<sequence length="51" mass="6068">MSSIMICALFFFLLSYFFFPGHKHRLMQSQIWPQLHLEYPRASQARGKYGS</sequence>
<evidence type="ECO:0000313" key="1">
    <source>
        <dbReference type="EMBL" id="RPA97157.1"/>
    </source>
</evidence>
<reference evidence="1 2" key="1">
    <citation type="journal article" date="2018" name="Nat. Ecol. Evol.">
        <title>Pezizomycetes genomes reveal the molecular basis of ectomycorrhizal truffle lifestyle.</title>
        <authorList>
            <person name="Murat C."/>
            <person name="Payen T."/>
            <person name="Noel B."/>
            <person name="Kuo A."/>
            <person name="Morin E."/>
            <person name="Chen J."/>
            <person name="Kohler A."/>
            <person name="Krizsan K."/>
            <person name="Balestrini R."/>
            <person name="Da Silva C."/>
            <person name="Montanini B."/>
            <person name="Hainaut M."/>
            <person name="Levati E."/>
            <person name="Barry K.W."/>
            <person name="Belfiori B."/>
            <person name="Cichocki N."/>
            <person name="Clum A."/>
            <person name="Dockter R.B."/>
            <person name="Fauchery L."/>
            <person name="Guy J."/>
            <person name="Iotti M."/>
            <person name="Le Tacon F."/>
            <person name="Lindquist E.A."/>
            <person name="Lipzen A."/>
            <person name="Malagnac F."/>
            <person name="Mello A."/>
            <person name="Molinier V."/>
            <person name="Miyauchi S."/>
            <person name="Poulain J."/>
            <person name="Riccioni C."/>
            <person name="Rubini A."/>
            <person name="Sitrit Y."/>
            <person name="Splivallo R."/>
            <person name="Traeger S."/>
            <person name="Wang M."/>
            <person name="Zifcakova L."/>
            <person name="Wipf D."/>
            <person name="Zambonelli A."/>
            <person name="Paolocci F."/>
            <person name="Nowrousian M."/>
            <person name="Ottonello S."/>
            <person name="Baldrian P."/>
            <person name="Spatafora J.W."/>
            <person name="Henrissat B."/>
            <person name="Nagy L.G."/>
            <person name="Aury J.M."/>
            <person name="Wincker P."/>
            <person name="Grigoriev I.V."/>
            <person name="Bonfante P."/>
            <person name="Martin F.M."/>
        </authorList>
    </citation>
    <scope>NUCLEOTIDE SEQUENCE [LARGE SCALE GENOMIC DNA]</scope>
    <source>
        <strain evidence="1 2">120613-1</strain>
    </source>
</reference>
<gene>
    <name evidence="1" type="ORF">L873DRAFT_1810226</name>
</gene>
<dbReference type="EMBL" id="ML120407">
    <property type="protein sequence ID" value="RPA97157.1"/>
    <property type="molecule type" value="Genomic_DNA"/>
</dbReference>
<name>A0A3N4JIS5_9PEZI</name>
<dbReference type="AlphaFoldDB" id="A0A3N4JIS5"/>
<accession>A0A3N4JIS5</accession>
<dbReference type="Proteomes" id="UP000276215">
    <property type="component" value="Unassembled WGS sequence"/>
</dbReference>
<keyword evidence="2" id="KW-1185">Reference proteome</keyword>
<evidence type="ECO:0000313" key="2">
    <source>
        <dbReference type="Proteomes" id="UP000276215"/>
    </source>
</evidence>
<protein>
    <submittedName>
        <fullName evidence="1">Uncharacterized protein</fullName>
    </submittedName>
</protein>